<sequence length="631" mass="67279">MAAGSAHTVLLRSDGCAVACGLNNDGQCSLPVLGERVVYNQISAGDNYTVLLQNDGTAVAFGLNDKGQCDIPPLDAARPYTQVSAGYVHTVLLRNDGSAVACGQNDQGQCSIPACDPEISYVQVSAGGFHTVLLKSDGSALACGGNDAGQCNIPPLDEGVSYTQVSAGYVHTVLLRSDGLAVACGSNKSGQCNTGSLPPGISYTQVSAGKEHTVFLRSDGSAVASGRDLHGQGRIPPLRKRMTYTQVSAGGDHTVLLQSDGTAVAVGMNSDGQCIIPSLTSRLESFSPSSKRYIPDRAAPVRSDRILQLDFQCDNDVVNLIFCTLAGQEVLHLKANGTDLAFDLYKRISREFGISLGNLRVVLPDQQLLATVCSVNPTATLADARKCESMESLKKQRELARRNLQHHGGLLEDPEAKVLLFVGPWAQHAGAMGSAAEKKGPCGAEVWRKLRKFCLRSFAATRGCGLVACWLTYQGLTAQVLLCGLCSDLSGVMAQDMLCRVMSSFPGRLCFLSERFELPEDLRRGVDFLLAPYLSEPIGQSDVEMGFLGVPWKAGANDWLCGWCIRQNSTGRDMLKTGFFGAVDYALSLSEDYWRLAKAATEATRTEEGMMGSSWLLLHGEALALAQGDTG</sequence>
<feature type="repeat" description="RCC1" evidence="2">
    <location>
        <begin position="56"/>
        <end position="96"/>
    </location>
</feature>
<dbReference type="InterPro" id="IPR051709">
    <property type="entry name" value="Ub-ligase/GTPase-reg"/>
</dbReference>
<feature type="repeat" description="RCC1" evidence="2">
    <location>
        <begin position="97"/>
        <end position="137"/>
    </location>
</feature>
<dbReference type="EMBL" id="CAMXCT010006833">
    <property type="protein sequence ID" value="CAI4020785.1"/>
    <property type="molecule type" value="Genomic_DNA"/>
</dbReference>
<keyword evidence="6" id="KW-1185">Reference proteome</keyword>
<evidence type="ECO:0000313" key="4">
    <source>
        <dbReference type="EMBL" id="CAL1174160.1"/>
    </source>
</evidence>
<dbReference type="InterPro" id="IPR000408">
    <property type="entry name" value="Reg_chr_condens"/>
</dbReference>
<dbReference type="SUPFAM" id="SSF50985">
    <property type="entry name" value="RCC1/BLIP-II"/>
    <property type="match status" value="1"/>
</dbReference>
<dbReference type="EMBL" id="CAMXCT030006833">
    <property type="protein sequence ID" value="CAL4808097.1"/>
    <property type="molecule type" value="Genomic_DNA"/>
</dbReference>
<evidence type="ECO:0000256" key="2">
    <source>
        <dbReference type="PROSITE-ProRule" id="PRU00235"/>
    </source>
</evidence>
<organism evidence="3">
    <name type="scientific">Cladocopium goreaui</name>
    <dbReference type="NCBI Taxonomy" id="2562237"/>
    <lineage>
        <taxon>Eukaryota</taxon>
        <taxon>Sar</taxon>
        <taxon>Alveolata</taxon>
        <taxon>Dinophyceae</taxon>
        <taxon>Suessiales</taxon>
        <taxon>Symbiodiniaceae</taxon>
        <taxon>Cladocopium</taxon>
    </lineage>
</organism>
<dbReference type="OrthoDB" id="10256179at2759"/>
<protein>
    <submittedName>
        <fullName evidence="5">Outer membrane adhesin like protein</fullName>
    </submittedName>
</protein>
<dbReference type="EMBL" id="CAMXCT020006833">
    <property type="protein sequence ID" value="CAL1174160.1"/>
    <property type="molecule type" value="Genomic_DNA"/>
</dbReference>
<comment type="caution">
    <text evidence="3">The sequence shown here is derived from an EMBL/GenBank/DDBJ whole genome shotgun (WGS) entry which is preliminary data.</text>
</comment>
<evidence type="ECO:0000256" key="1">
    <source>
        <dbReference type="ARBA" id="ARBA00022737"/>
    </source>
</evidence>
<dbReference type="Gene3D" id="2.130.10.30">
    <property type="entry name" value="Regulator of chromosome condensation 1/beta-lactamase-inhibitor protein II"/>
    <property type="match status" value="2"/>
</dbReference>
<evidence type="ECO:0000313" key="6">
    <source>
        <dbReference type="Proteomes" id="UP001152797"/>
    </source>
</evidence>
<dbReference type="PANTHER" id="PTHR45622:SF70">
    <property type="entry name" value="SECRETION-REGULATING GUANINE NUCLEOTIDE EXCHANGE FACTOR"/>
    <property type="match status" value="1"/>
</dbReference>
<dbReference type="PROSITE" id="PS00626">
    <property type="entry name" value="RCC1_2"/>
    <property type="match status" value="2"/>
</dbReference>
<accession>A0A9P1M6W9</accession>
<dbReference type="GO" id="GO:0005737">
    <property type="term" value="C:cytoplasm"/>
    <property type="evidence" value="ECO:0007669"/>
    <property type="project" value="TreeGrafter"/>
</dbReference>
<proteinExistence type="predicted"/>
<evidence type="ECO:0000313" key="3">
    <source>
        <dbReference type="EMBL" id="CAI4020785.1"/>
    </source>
</evidence>
<gene>
    <name evidence="3" type="ORF">C1SCF055_LOCUS45170</name>
</gene>
<reference evidence="3" key="1">
    <citation type="submission" date="2022-10" db="EMBL/GenBank/DDBJ databases">
        <authorList>
            <person name="Chen Y."/>
            <person name="Dougan E. K."/>
            <person name="Chan C."/>
            <person name="Rhodes N."/>
            <person name="Thang M."/>
        </authorList>
    </citation>
    <scope>NUCLEOTIDE SEQUENCE</scope>
</reference>
<keyword evidence="1" id="KW-0677">Repeat</keyword>
<dbReference type="PROSITE" id="PS50012">
    <property type="entry name" value="RCC1_3"/>
    <property type="match status" value="2"/>
</dbReference>
<dbReference type="Pfam" id="PF13540">
    <property type="entry name" value="RCC1_2"/>
    <property type="match status" value="7"/>
</dbReference>
<dbReference type="AlphaFoldDB" id="A0A9P1M6W9"/>
<dbReference type="InterPro" id="IPR009091">
    <property type="entry name" value="RCC1/BLIP-II"/>
</dbReference>
<evidence type="ECO:0000313" key="5">
    <source>
        <dbReference type="EMBL" id="CAL4808097.1"/>
    </source>
</evidence>
<name>A0A9P1M6W9_9DINO</name>
<dbReference type="PANTHER" id="PTHR45622">
    <property type="entry name" value="UBIQUITIN-PROTEIN LIGASE E3A-RELATED"/>
    <property type="match status" value="1"/>
</dbReference>
<dbReference type="Proteomes" id="UP001152797">
    <property type="component" value="Unassembled WGS sequence"/>
</dbReference>
<reference evidence="4" key="2">
    <citation type="submission" date="2024-04" db="EMBL/GenBank/DDBJ databases">
        <authorList>
            <person name="Chen Y."/>
            <person name="Shah S."/>
            <person name="Dougan E. K."/>
            <person name="Thang M."/>
            <person name="Chan C."/>
        </authorList>
    </citation>
    <scope>NUCLEOTIDE SEQUENCE [LARGE SCALE GENOMIC DNA]</scope>
</reference>